<dbReference type="PIRSF" id="PIRSF034445">
    <property type="entry name" value="CpxP_Spy"/>
    <property type="match status" value="1"/>
</dbReference>
<feature type="signal peptide" evidence="6">
    <location>
        <begin position="1"/>
        <end position="25"/>
    </location>
</feature>
<dbReference type="InterPro" id="IPR012899">
    <property type="entry name" value="LTXXQ"/>
</dbReference>
<comment type="caution">
    <text evidence="7">The sequence shown here is derived from an EMBL/GenBank/DDBJ whole genome shotgun (WGS) entry which is preliminary data.</text>
</comment>
<feature type="region of interest" description="Disordered" evidence="5">
    <location>
        <begin position="55"/>
        <end position="88"/>
    </location>
</feature>
<accession>A0A0J8VB51</accession>
<keyword evidence="3 6" id="KW-0732">Signal</keyword>
<reference evidence="7 8" key="1">
    <citation type="submission" date="2018-01" db="EMBL/GenBank/DDBJ databases">
        <title>Whole genome sequencing of Histamine producing bacteria.</title>
        <authorList>
            <person name="Butler K."/>
        </authorList>
    </citation>
    <scope>NUCLEOTIDE SEQUENCE [LARGE SCALE GENOMIC DNA]</scope>
    <source>
        <strain evidence="7 8">DSM 24669</strain>
    </source>
</reference>
<dbReference type="PANTHER" id="PTHR38102:SF1">
    <property type="entry name" value="PERIPLASMIC CHAPERONE SPY"/>
    <property type="match status" value="1"/>
</dbReference>
<sequence>MKSFKKTLAMAIVLPLALGSASAMAYGGGKGHHGGKGGCGMDGGKKMFRELDLTSEQKAQMKTLRESHREQRQANSDNRDARRASHQQMQQLLLADSFNEAEVRQLAQQMSEQQLDHRVAMLKNRHDMLNILTAEQKTKLQELQSERMAKCDAHRDAKSN</sequence>
<evidence type="ECO:0000313" key="8">
    <source>
        <dbReference type="Proteomes" id="UP000240481"/>
    </source>
</evidence>
<keyword evidence="8" id="KW-1185">Reference proteome</keyword>
<dbReference type="GO" id="GO:0030288">
    <property type="term" value="C:outer membrane-bounded periplasmic space"/>
    <property type="evidence" value="ECO:0007669"/>
    <property type="project" value="TreeGrafter"/>
</dbReference>
<dbReference type="InterPro" id="IPR052211">
    <property type="entry name" value="Cpx_auxiliary_protein"/>
</dbReference>
<dbReference type="AlphaFoldDB" id="A0A0J8VB51"/>
<name>A0A0J8VB51_9GAMM</name>
<proteinExistence type="inferred from homology"/>
<evidence type="ECO:0000256" key="1">
    <source>
        <dbReference type="ARBA" id="ARBA00004418"/>
    </source>
</evidence>
<dbReference type="RefSeq" id="WP_048898850.1">
    <property type="nucleotide sequence ID" value="NZ_AP024852.1"/>
</dbReference>
<feature type="compositionally biased region" description="Basic and acidic residues" evidence="5">
    <location>
        <begin position="63"/>
        <end position="83"/>
    </location>
</feature>
<comment type="subcellular location">
    <subcellularLocation>
        <location evidence="1">Periplasm</location>
    </subcellularLocation>
</comment>
<gene>
    <name evidence="7" type="primary">cpxP</name>
    <name evidence="7" type="ORF">C9I94_13970</name>
</gene>
<evidence type="ECO:0000256" key="6">
    <source>
        <dbReference type="SAM" id="SignalP"/>
    </source>
</evidence>
<dbReference type="Proteomes" id="UP000240481">
    <property type="component" value="Unassembled WGS sequence"/>
</dbReference>
<dbReference type="PANTHER" id="PTHR38102">
    <property type="entry name" value="PERIPLASMIC CHAPERONE SPY"/>
    <property type="match status" value="1"/>
</dbReference>
<dbReference type="CDD" id="cd09916">
    <property type="entry name" value="CpxP_like"/>
    <property type="match status" value="1"/>
</dbReference>
<dbReference type="Gene3D" id="1.20.120.1490">
    <property type="match status" value="1"/>
</dbReference>
<evidence type="ECO:0000313" key="7">
    <source>
        <dbReference type="EMBL" id="PSW23797.1"/>
    </source>
</evidence>
<dbReference type="NCBIfam" id="NF009391">
    <property type="entry name" value="PRK12750.1"/>
    <property type="match status" value="1"/>
</dbReference>
<evidence type="ECO:0000256" key="3">
    <source>
        <dbReference type="ARBA" id="ARBA00022729"/>
    </source>
</evidence>
<keyword evidence="4" id="KW-0574">Periplasm</keyword>
<organism evidence="7 8">
    <name type="scientific">Photobacterium swingsii</name>
    <dbReference type="NCBI Taxonomy" id="680026"/>
    <lineage>
        <taxon>Bacteria</taxon>
        <taxon>Pseudomonadati</taxon>
        <taxon>Pseudomonadota</taxon>
        <taxon>Gammaproteobacteria</taxon>
        <taxon>Vibrionales</taxon>
        <taxon>Vibrionaceae</taxon>
        <taxon>Photobacterium</taxon>
    </lineage>
</organism>
<protein>
    <submittedName>
        <fullName evidence="7">Stress adaptor protein CpxP</fullName>
    </submittedName>
</protein>
<evidence type="ECO:0000256" key="2">
    <source>
        <dbReference type="ARBA" id="ARBA00008441"/>
    </source>
</evidence>
<dbReference type="Pfam" id="PF07813">
    <property type="entry name" value="LTXXQ"/>
    <property type="match status" value="1"/>
</dbReference>
<dbReference type="EMBL" id="PYLZ01000007">
    <property type="protein sequence ID" value="PSW23797.1"/>
    <property type="molecule type" value="Genomic_DNA"/>
</dbReference>
<evidence type="ECO:0000256" key="4">
    <source>
        <dbReference type="ARBA" id="ARBA00022764"/>
    </source>
</evidence>
<comment type="similarity">
    <text evidence="2">Belongs to the CpxP/Spy family.</text>
</comment>
<evidence type="ECO:0000256" key="5">
    <source>
        <dbReference type="SAM" id="MobiDB-lite"/>
    </source>
</evidence>
<feature type="chain" id="PRO_5030009076" evidence="6">
    <location>
        <begin position="26"/>
        <end position="160"/>
    </location>
</feature>
<dbReference type="STRING" id="680026.AB733_11250"/>
<dbReference type="OrthoDB" id="6105813at2"/>
<dbReference type="GO" id="GO:0051082">
    <property type="term" value="F:unfolded protein binding"/>
    <property type="evidence" value="ECO:0007669"/>
    <property type="project" value="TreeGrafter"/>
</dbReference>